<dbReference type="SMART" id="SM00091">
    <property type="entry name" value="PAS"/>
    <property type="match status" value="3"/>
</dbReference>
<dbReference type="Pfam" id="PF00072">
    <property type="entry name" value="Response_reg"/>
    <property type="match status" value="1"/>
</dbReference>
<dbReference type="PROSITE" id="PS50109">
    <property type="entry name" value="HIS_KIN"/>
    <property type="match status" value="1"/>
</dbReference>
<dbReference type="CDD" id="cd00082">
    <property type="entry name" value="HisKA"/>
    <property type="match status" value="1"/>
</dbReference>
<dbReference type="InterPro" id="IPR011006">
    <property type="entry name" value="CheY-like_superfamily"/>
</dbReference>
<dbReference type="Gene3D" id="3.30.450.20">
    <property type="entry name" value="PAS domain"/>
    <property type="match status" value="3"/>
</dbReference>
<keyword evidence="3 6" id="KW-0597">Phosphoprotein</keyword>
<dbReference type="CDD" id="cd00130">
    <property type="entry name" value="PAS"/>
    <property type="match status" value="2"/>
</dbReference>
<dbReference type="CDD" id="cd16922">
    <property type="entry name" value="HATPase_EvgS-ArcB-TorS-like"/>
    <property type="match status" value="1"/>
</dbReference>
<keyword evidence="5" id="KW-0418">Kinase</keyword>
<dbReference type="SUPFAM" id="SSF47384">
    <property type="entry name" value="Homodimeric domain of signal transducing histidine kinase"/>
    <property type="match status" value="1"/>
</dbReference>
<name>A0ABT5VXZ1_9BACT</name>
<organism evidence="11 12">
    <name type="scientific">Paralabilibaculum antarcticum</name>
    <dbReference type="NCBI Taxonomy" id="2912572"/>
    <lineage>
        <taxon>Bacteria</taxon>
        <taxon>Pseudomonadati</taxon>
        <taxon>Bacteroidota</taxon>
        <taxon>Bacteroidia</taxon>
        <taxon>Marinilabiliales</taxon>
        <taxon>Marinifilaceae</taxon>
        <taxon>Paralabilibaculum</taxon>
    </lineage>
</organism>
<evidence type="ECO:0000256" key="4">
    <source>
        <dbReference type="ARBA" id="ARBA00022679"/>
    </source>
</evidence>
<gene>
    <name evidence="11" type="ORF">L3049_16795</name>
</gene>
<feature type="domain" description="Response regulatory" evidence="8">
    <location>
        <begin position="670"/>
        <end position="785"/>
    </location>
</feature>
<dbReference type="Pfam" id="PF02518">
    <property type="entry name" value="HATPase_c"/>
    <property type="match status" value="1"/>
</dbReference>
<dbReference type="SUPFAM" id="SSF52172">
    <property type="entry name" value="CheY-like"/>
    <property type="match status" value="1"/>
</dbReference>
<dbReference type="PROSITE" id="PS50112">
    <property type="entry name" value="PAS"/>
    <property type="match status" value="1"/>
</dbReference>
<keyword evidence="12" id="KW-1185">Reference proteome</keyword>
<dbReference type="PROSITE" id="PS50110">
    <property type="entry name" value="RESPONSE_REGULATORY"/>
    <property type="match status" value="1"/>
</dbReference>
<evidence type="ECO:0000259" key="9">
    <source>
        <dbReference type="PROSITE" id="PS50112"/>
    </source>
</evidence>
<feature type="domain" description="Histidine kinase" evidence="7">
    <location>
        <begin position="429"/>
        <end position="647"/>
    </location>
</feature>
<dbReference type="PROSITE" id="PS50113">
    <property type="entry name" value="PAC"/>
    <property type="match status" value="3"/>
</dbReference>
<dbReference type="RefSeq" id="WP_275110981.1">
    <property type="nucleotide sequence ID" value="NZ_JAKJSC010000005.1"/>
</dbReference>
<evidence type="ECO:0000256" key="1">
    <source>
        <dbReference type="ARBA" id="ARBA00000085"/>
    </source>
</evidence>
<reference evidence="11 12" key="1">
    <citation type="submission" date="2022-01" db="EMBL/GenBank/DDBJ databases">
        <title>Labilibaculum sp. nov, a marine bacterium isolated from Antarctica.</title>
        <authorList>
            <person name="Dai W."/>
        </authorList>
    </citation>
    <scope>NUCLEOTIDE SEQUENCE [LARGE SCALE GENOMIC DNA]</scope>
    <source>
        <strain evidence="11 12">DW002</strain>
    </source>
</reference>
<dbReference type="SMART" id="SM00086">
    <property type="entry name" value="PAC"/>
    <property type="match status" value="3"/>
</dbReference>
<dbReference type="Gene3D" id="3.30.565.10">
    <property type="entry name" value="Histidine kinase-like ATPase, C-terminal domain"/>
    <property type="match status" value="1"/>
</dbReference>
<dbReference type="InterPro" id="IPR004358">
    <property type="entry name" value="Sig_transdc_His_kin-like_C"/>
</dbReference>
<dbReference type="InterPro" id="IPR000700">
    <property type="entry name" value="PAS-assoc_C"/>
</dbReference>
<accession>A0ABT5VXZ1</accession>
<dbReference type="EMBL" id="JAKJSC010000005">
    <property type="protein sequence ID" value="MDE5419652.1"/>
    <property type="molecule type" value="Genomic_DNA"/>
</dbReference>
<feature type="domain" description="PAC" evidence="10">
    <location>
        <begin position="230"/>
        <end position="282"/>
    </location>
</feature>
<dbReference type="InterPro" id="IPR036097">
    <property type="entry name" value="HisK_dim/P_sf"/>
</dbReference>
<evidence type="ECO:0000256" key="3">
    <source>
        <dbReference type="ARBA" id="ARBA00022553"/>
    </source>
</evidence>
<dbReference type="NCBIfam" id="TIGR00229">
    <property type="entry name" value="sensory_box"/>
    <property type="match status" value="3"/>
</dbReference>
<evidence type="ECO:0000313" key="12">
    <source>
        <dbReference type="Proteomes" id="UP001528920"/>
    </source>
</evidence>
<dbReference type="InterPro" id="IPR000014">
    <property type="entry name" value="PAS"/>
</dbReference>
<dbReference type="Pfam" id="PF08447">
    <property type="entry name" value="PAS_3"/>
    <property type="match status" value="1"/>
</dbReference>
<evidence type="ECO:0000256" key="2">
    <source>
        <dbReference type="ARBA" id="ARBA00012438"/>
    </source>
</evidence>
<comment type="catalytic activity">
    <reaction evidence="1">
        <text>ATP + protein L-histidine = ADP + protein N-phospho-L-histidine.</text>
        <dbReference type="EC" id="2.7.13.3"/>
    </reaction>
</comment>
<dbReference type="InterPro" id="IPR036890">
    <property type="entry name" value="HATPase_C_sf"/>
</dbReference>
<sequence length="789" mass="90156">MENLHAKSKEELIEQIHRLTEDKKIIAQAIDSQTDTFFVFNPETGKAIQWNKAFSTLSGYSHKEIAKLPAPISYYSKDDLNKASKFINEIKNKQTGIIELTLICKDGSKIPTEYNVSAINDPNGTPKYFISIGRDIRDRIKIKKELKKREAFLNSVIDQNPYAMWISDNKGNLLRTNKAYCDLLVLTTENLIENYNILEDKTVKEQGVLDHVKAVFQKGKIAHFNLRYNSKTKKNSKRKNNIGLFLEVTIAPITNSKGKVTNAIVICNNITEQKQVEHKFLESEENLLDAQKMSHLGYWKWDVTTGNCEWNAETYKIFHLDPDEFTPQLDSIMKLSPWPEDNARDQEIIQRAIDKKEQGFFEQRFLRPDGSTGFYSSTFRGIWNDQGELITMVGTILDITEQKKIEQELRKAKEKAEESDTLKTAFLANMSHEIRTPMNGILGFADLLKSPELTSDQQQKYIDIIEQSGNRMLSIIHDLIDISKIETDQVEIIKEKTELNQIMDNLHSFFKPEADKKELELYQSAPLTEEECIIETDKTKLSQILTNLIGNAIKFTSTGQIKFGYTKENDNLLFYVKDTGEGVPFEMQDIIFERFRQADTAPSKVVEGTGLGLPISKAFVEKMGGTIWLESIKGKGSSFYFRLPYIKPKNKVQLPNIKHNFAENMQKDLTVLVAEDDEISFQYLKELLSQANINVLHAPNGVEVIKLCKLHDDINLILMDIKMPILNGLEATEQVKKINAKLPVIAQSAYVSIKDKIKAKEAGCDAYVEKPIDKDDLFSLIEKYTKDKI</sequence>
<dbReference type="Proteomes" id="UP001528920">
    <property type="component" value="Unassembled WGS sequence"/>
</dbReference>
<feature type="domain" description="PAC" evidence="10">
    <location>
        <begin position="359"/>
        <end position="411"/>
    </location>
</feature>
<dbReference type="InterPro" id="IPR005467">
    <property type="entry name" value="His_kinase_dom"/>
</dbReference>
<evidence type="ECO:0000256" key="6">
    <source>
        <dbReference type="PROSITE-ProRule" id="PRU00169"/>
    </source>
</evidence>
<dbReference type="Pfam" id="PF13426">
    <property type="entry name" value="PAS_9"/>
    <property type="match status" value="2"/>
</dbReference>
<dbReference type="InterPro" id="IPR003661">
    <property type="entry name" value="HisK_dim/P_dom"/>
</dbReference>
<dbReference type="InterPro" id="IPR035965">
    <property type="entry name" value="PAS-like_dom_sf"/>
</dbReference>
<dbReference type="Pfam" id="PF00512">
    <property type="entry name" value="HisKA"/>
    <property type="match status" value="1"/>
</dbReference>
<evidence type="ECO:0000313" key="11">
    <source>
        <dbReference type="EMBL" id="MDE5419652.1"/>
    </source>
</evidence>
<dbReference type="CDD" id="cd17546">
    <property type="entry name" value="REC_hyHK_CKI1_RcsC-like"/>
    <property type="match status" value="1"/>
</dbReference>
<dbReference type="SUPFAM" id="SSF55874">
    <property type="entry name" value="ATPase domain of HSP90 chaperone/DNA topoisomerase II/histidine kinase"/>
    <property type="match status" value="1"/>
</dbReference>
<evidence type="ECO:0000259" key="10">
    <source>
        <dbReference type="PROSITE" id="PS50113"/>
    </source>
</evidence>
<dbReference type="PRINTS" id="PR00344">
    <property type="entry name" value="BCTRLSENSOR"/>
</dbReference>
<dbReference type="Gene3D" id="1.10.287.130">
    <property type="match status" value="1"/>
</dbReference>
<dbReference type="SUPFAM" id="SSF55785">
    <property type="entry name" value="PYP-like sensor domain (PAS domain)"/>
    <property type="match status" value="3"/>
</dbReference>
<feature type="domain" description="PAC" evidence="10">
    <location>
        <begin position="96"/>
        <end position="148"/>
    </location>
</feature>
<dbReference type="InterPro" id="IPR013655">
    <property type="entry name" value="PAS_fold_3"/>
</dbReference>
<dbReference type="SMART" id="SM00448">
    <property type="entry name" value="REC"/>
    <property type="match status" value="1"/>
</dbReference>
<dbReference type="InterPro" id="IPR001610">
    <property type="entry name" value="PAC"/>
</dbReference>
<dbReference type="SMART" id="SM00387">
    <property type="entry name" value="HATPase_c"/>
    <property type="match status" value="1"/>
</dbReference>
<feature type="domain" description="PAS" evidence="9">
    <location>
        <begin position="22"/>
        <end position="94"/>
    </location>
</feature>
<dbReference type="Gene3D" id="3.40.50.2300">
    <property type="match status" value="1"/>
</dbReference>
<dbReference type="PANTHER" id="PTHR43047">
    <property type="entry name" value="TWO-COMPONENT HISTIDINE PROTEIN KINASE"/>
    <property type="match status" value="1"/>
</dbReference>
<protein>
    <recommendedName>
        <fullName evidence="2">histidine kinase</fullName>
        <ecNumber evidence="2">2.7.13.3</ecNumber>
    </recommendedName>
</protein>
<proteinExistence type="predicted"/>
<keyword evidence="4" id="KW-0808">Transferase</keyword>
<feature type="modified residue" description="4-aspartylphosphate" evidence="6">
    <location>
        <position position="720"/>
    </location>
</feature>
<dbReference type="PANTHER" id="PTHR43047:SF72">
    <property type="entry name" value="OSMOSENSING HISTIDINE PROTEIN KINASE SLN1"/>
    <property type="match status" value="1"/>
</dbReference>
<evidence type="ECO:0000259" key="8">
    <source>
        <dbReference type="PROSITE" id="PS50110"/>
    </source>
</evidence>
<comment type="caution">
    <text evidence="11">The sequence shown here is derived from an EMBL/GenBank/DDBJ whole genome shotgun (WGS) entry which is preliminary data.</text>
</comment>
<dbReference type="EC" id="2.7.13.3" evidence="2"/>
<dbReference type="Gene3D" id="2.10.70.100">
    <property type="match status" value="1"/>
</dbReference>
<dbReference type="InterPro" id="IPR003594">
    <property type="entry name" value="HATPase_dom"/>
</dbReference>
<evidence type="ECO:0000256" key="5">
    <source>
        <dbReference type="ARBA" id="ARBA00022777"/>
    </source>
</evidence>
<dbReference type="InterPro" id="IPR001789">
    <property type="entry name" value="Sig_transdc_resp-reg_receiver"/>
</dbReference>
<evidence type="ECO:0000259" key="7">
    <source>
        <dbReference type="PROSITE" id="PS50109"/>
    </source>
</evidence>
<dbReference type="SMART" id="SM00388">
    <property type="entry name" value="HisKA"/>
    <property type="match status" value="1"/>
</dbReference>